<keyword evidence="6" id="KW-0418">Kinase</keyword>
<keyword evidence="10" id="KW-0812">Transmembrane</keyword>
<dbReference type="Gene3D" id="1.20.5.1930">
    <property type="match status" value="1"/>
</dbReference>
<evidence type="ECO:0000256" key="4">
    <source>
        <dbReference type="ARBA" id="ARBA00022679"/>
    </source>
</evidence>
<dbReference type="InterPro" id="IPR011712">
    <property type="entry name" value="Sig_transdc_His_kin_sub3_dim/P"/>
</dbReference>
<dbReference type="SUPFAM" id="SSF55874">
    <property type="entry name" value="ATPase domain of HSP90 chaperone/DNA topoisomerase II/histidine kinase"/>
    <property type="match status" value="1"/>
</dbReference>
<proteinExistence type="predicted"/>
<feature type="domain" description="Signal transduction histidine kinase subgroup 3 dimerisation and phosphoacceptor" evidence="12">
    <location>
        <begin position="256"/>
        <end position="319"/>
    </location>
</feature>
<feature type="domain" description="Histidine kinase/HSP90-like ATPase" evidence="11">
    <location>
        <begin position="371"/>
        <end position="494"/>
    </location>
</feature>
<evidence type="ECO:0000256" key="6">
    <source>
        <dbReference type="ARBA" id="ARBA00022777"/>
    </source>
</evidence>
<evidence type="ECO:0000259" key="11">
    <source>
        <dbReference type="Pfam" id="PF02518"/>
    </source>
</evidence>
<feature type="region of interest" description="Disordered" evidence="9">
    <location>
        <begin position="415"/>
        <end position="459"/>
    </location>
</feature>
<dbReference type="GO" id="GO:0046983">
    <property type="term" value="F:protein dimerization activity"/>
    <property type="evidence" value="ECO:0007669"/>
    <property type="project" value="InterPro"/>
</dbReference>
<evidence type="ECO:0000256" key="7">
    <source>
        <dbReference type="ARBA" id="ARBA00022840"/>
    </source>
</evidence>
<keyword evidence="14" id="KW-1185">Reference proteome</keyword>
<feature type="compositionally biased region" description="Basic and acidic residues" evidence="9">
    <location>
        <begin position="211"/>
        <end position="228"/>
    </location>
</feature>
<evidence type="ECO:0000256" key="5">
    <source>
        <dbReference type="ARBA" id="ARBA00022741"/>
    </source>
</evidence>
<dbReference type="InterPro" id="IPR003594">
    <property type="entry name" value="HATPase_dom"/>
</dbReference>
<feature type="region of interest" description="Disordered" evidence="9">
    <location>
        <begin position="211"/>
        <end position="247"/>
    </location>
</feature>
<evidence type="ECO:0000256" key="1">
    <source>
        <dbReference type="ARBA" id="ARBA00000085"/>
    </source>
</evidence>
<keyword evidence="7" id="KW-0067">ATP-binding</keyword>
<feature type="compositionally biased region" description="Polar residues" evidence="9">
    <location>
        <begin position="436"/>
        <end position="452"/>
    </location>
</feature>
<dbReference type="EMBL" id="CP034593">
    <property type="protein sequence ID" value="AZQ77935.1"/>
    <property type="molecule type" value="Genomic_DNA"/>
</dbReference>
<evidence type="ECO:0000259" key="12">
    <source>
        <dbReference type="Pfam" id="PF07730"/>
    </source>
</evidence>
<keyword evidence="4" id="KW-0808">Transferase</keyword>
<sequence length="501" mass="54883">MNSGAKDLGPRSRLGWVKSFVLIPIAWFMTIGAPAFYFVGVEERYPNGWLNGVGTFYSVIAMAAAIYACYLFTQRRQNPRRTGHILAALQLVFPVGPVLAIVLPRYIRTQPAKDGIYMSGFYGVSLIVTMARDLLGQSTDTSILRSLMNVDDTDGGGPISITSLISIFLITFLLPIGLGYWEASRDALEETEGRLFEQVGQLKQRDVQLEEKEHQLGQTSERLEETSVRLEQTSEELEERSRASEEMEYELSRKEEREIMARDIHDTVGHRLSLVSLHAGVLEMLAQDDELKDKAVQVRQEAQQAVDELRGLVHVMRNPAKRTDTFDYDNYEMTDLADVIEHVLGAGHPVSSSVFVTDPEKALGLLTKSTYRIVQELLTNAIKHAPGEIVRVKVKGGPGQGLNISVANPVTGGVRGAGLNSGPADGFALTPHDPQDSASSTSVPQSGESALTTREGGARVGGLTGIKERALAMGGWVLVTEEDGEFRVDAWLPWEKGSAAE</sequence>
<feature type="transmembrane region" description="Helical" evidence="10">
    <location>
        <begin position="52"/>
        <end position="73"/>
    </location>
</feature>
<evidence type="ECO:0000313" key="14">
    <source>
        <dbReference type="Proteomes" id="UP000280344"/>
    </source>
</evidence>
<keyword evidence="10" id="KW-0472">Membrane</keyword>
<dbReference type="Pfam" id="PF07730">
    <property type="entry name" value="HisKA_3"/>
    <property type="match status" value="1"/>
</dbReference>
<dbReference type="OrthoDB" id="227596at2"/>
<keyword evidence="10" id="KW-1133">Transmembrane helix</keyword>
<evidence type="ECO:0000256" key="8">
    <source>
        <dbReference type="ARBA" id="ARBA00023012"/>
    </source>
</evidence>
<dbReference type="EC" id="2.7.13.3" evidence="2"/>
<organism evidence="13 14">
    <name type="scientific">Flaviflexus ciconiae</name>
    <dbReference type="NCBI Taxonomy" id="2496867"/>
    <lineage>
        <taxon>Bacteria</taxon>
        <taxon>Bacillati</taxon>
        <taxon>Actinomycetota</taxon>
        <taxon>Actinomycetes</taxon>
        <taxon>Actinomycetales</taxon>
        <taxon>Actinomycetaceae</taxon>
        <taxon>Flaviflexus</taxon>
    </lineage>
</organism>
<dbReference type="Pfam" id="PF02518">
    <property type="entry name" value="HATPase_c"/>
    <property type="match status" value="1"/>
</dbReference>
<dbReference type="Gene3D" id="3.30.565.10">
    <property type="entry name" value="Histidine kinase-like ATPase, C-terminal domain"/>
    <property type="match status" value="1"/>
</dbReference>
<dbReference type="InterPro" id="IPR036890">
    <property type="entry name" value="HATPase_C_sf"/>
</dbReference>
<keyword evidence="3" id="KW-0597">Phosphoprotein</keyword>
<dbReference type="GO" id="GO:0000155">
    <property type="term" value="F:phosphorelay sensor kinase activity"/>
    <property type="evidence" value="ECO:0007669"/>
    <property type="project" value="InterPro"/>
</dbReference>
<protein>
    <recommendedName>
        <fullName evidence="2">histidine kinase</fullName>
        <ecNumber evidence="2">2.7.13.3</ecNumber>
    </recommendedName>
</protein>
<dbReference type="GO" id="GO:0016020">
    <property type="term" value="C:membrane"/>
    <property type="evidence" value="ECO:0007669"/>
    <property type="project" value="InterPro"/>
</dbReference>
<dbReference type="AlphaFoldDB" id="A0A3S9PZY8"/>
<evidence type="ECO:0000256" key="2">
    <source>
        <dbReference type="ARBA" id="ARBA00012438"/>
    </source>
</evidence>
<dbReference type="Proteomes" id="UP000280344">
    <property type="component" value="Chromosome"/>
</dbReference>
<dbReference type="KEGG" id="flh:EJ997_11900"/>
<evidence type="ECO:0000256" key="10">
    <source>
        <dbReference type="SAM" id="Phobius"/>
    </source>
</evidence>
<gene>
    <name evidence="13" type="ORF">EJ997_11900</name>
</gene>
<evidence type="ECO:0000313" key="13">
    <source>
        <dbReference type="EMBL" id="AZQ77935.1"/>
    </source>
</evidence>
<dbReference type="InterPro" id="IPR050482">
    <property type="entry name" value="Sensor_HK_TwoCompSys"/>
</dbReference>
<accession>A0A3S9PZY8</accession>
<evidence type="ECO:0000256" key="9">
    <source>
        <dbReference type="SAM" id="MobiDB-lite"/>
    </source>
</evidence>
<dbReference type="PANTHER" id="PTHR24421:SF10">
    <property type="entry name" value="NITRATE_NITRITE SENSOR PROTEIN NARQ"/>
    <property type="match status" value="1"/>
</dbReference>
<evidence type="ECO:0000256" key="3">
    <source>
        <dbReference type="ARBA" id="ARBA00022553"/>
    </source>
</evidence>
<feature type="transmembrane region" description="Helical" evidence="10">
    <location>
        <begin position="85"/>
        <end position="103"/>
    </location>
</feature>
<feature type="transmembrane region" description="Helical" evidence="10">
    <location>
        <begin position="156"/>
        <end position="181"/>
    </location>
</feature>
<dbReference type="RefSeq" id="WP_126704737.1">
    <property type="nucleotide sequence ID" value="NZ_CP034593.1"/>
</dbReference>
<reference evidence="13 14" key="1">
    <citation type="submission" date="2018-12" db="EMBL/GenBank/DDBJ databases">
        <title>Complete genome sequence of Flaviflexus sp. H23T48.</title>
        <authorList>
            <person name="Bae J.-W."/>
            <person name="Lee J.-Y."/>
        </authorList>
    </citation>
    <scope>NUCLEOTIDE SEQUENCE [LARGE SCALE GENOMIC DNA]</scope>
    <source>
        <strain evidence="13 14">H23T48</strain>
    </source>
</reference>
<dbReference type="PANTHER" id="PTHR24421">
    <property type="entry name" value="NITRATE/NITRITE SENSOR PROTEIN NARX-RELATED"/>
    <property type="match status" value="1"/>
</dbReference>
<feature type="transmembrane region" description="Helical" evidence="10">
    <location>
        <begin position="115"/>
        <end position="135"/>
    </location>
</feature>
<feature type="transmembrane region" description="Helical" evidence="10">
    <location>
        <begin position="20"/>
        <end position="40"/>
    </location>
</feature>
<comment type="catalytic activity">
    <reaction evidence="1">
        <text>ATP + protein L-histidine = ADP + protein N-phospho-L-histidine.</text>
        <dbReference type="EC" id="2.7.13.3"/>
    </reaction>
</comment>
<keyword evidence="5" id="KW-0547">Nucleotide-binding</keyword>
<dbReference type="GO" id="GO:0005524">
    <property type="term" value="F:ATP binding"/>
    <property type="evidence" value="ECO:0007669"/>
    <property type="project" value="UniProtKB-KW"/>
</dbReference>
<keyword evidence="8" id="KW-0902">Two-component regulatory system</keyword>
<name>A0A3S9PZY8_9ACTO</name>